<reference evidence="2 5" key="1">
    <citation type="submission" date="2023-07" db="EMBL/GenBank/DDBJ databases">
        <authorList>
            <person name="Peeters C."/>
        </authorList>
    </citation>
    <scope>NUCLEOTIDE SEQUENCE</scope>
    <source>
        <strain evidence="3 5">R-77569</strain>
        <strain evidence="2">R-77591</strain>
    </source>
</reference>
<feature type="signal peptide" evidence="1">
    <location>
        <begin position="1"/>
        <end position="24"/>
    </location>
</feature>
<proteinExistence type="predicted"/>
<dbReference type="RefSeq" id="WP_104564826.1">
    <property type="nucleotide sequence ID" value="NZ_CATVXE010000015.1"/>
</dbReference>
<keyword evidence="1" id="KW-0732">Signal</keyword>
<dbReference type="Proteomes" id="UP001190452">
    <property type="component" value="Unassembled WGS sequence"/>
</dbReference>
<dbReference type="AlphaFoldDB" id="A0AAD2EKX2"/>
<dbReference type="EMBL" id="CATVXE010000015">
    <property type="protein sequence ID" value="CAJ0689486.1"/>
    <property type="molecule type" value="Genomic_DNA"/>
</dbReference>
<protein>
    <recommendedName>
        <fullName evidence="6">Secreted protein</fullName>
    </recommendedName>
</protein>
<dbReference type="EMBL" id="CAUDKV010000014">
    <property type="protein sequence ID" value="CAJ0881645.1"/>
    <property type="molecule type" value="Genomic_DNA"/>
</dbReference>
<evidence type="ECO:0000313" key="2">
    <source>
        <dbReference type="EMBL" id="CAJ0689486.1"/>
    </source>
</evidence>
<evidence type="ECO:0000313" key="3">
    <source>
        <dbReference type="EMBL" id="CAJ0881645.1"/>
    </source>
</evidence>
<feature type="chain" id="PRO_5042139020" description="Secreted protein" evidence="1">
    <location>
        <begin position="25"/>
        <end position="102"/>
    </location>
</feature>
<keyword evidence="5" id="KW-1185">Reference proteome</keyword>
<sequence length="102" mass="10855">MPANLVKHLLVAPMLMAAATSASALTTSPNTFCESDLQAMLAQSQPAQPAQRAQQAARAPLTVGVSDPQTRLVLPWFLAELVDAVNQHTAPQDVVKKLRKGI</sequence>
<dbReference type="Proteomes" id="UP001190002">
    <property type="component" value="Unassembled WGS sequence"/>
</dbReference>
<gene>
    <name evidence="3" type="ORF">R77569_03280</name>
    <name evidence="2" type="ORF">R77591_03425</name>
</gene>
<name>A0AAD2EKX2_9RALS</name>
<evidence type="ECO:0000313" key="4">
    <source>
        <dbReference type="Proteomes" id="UP001190002"/>
    </source>
</evidence>
<evidence type="ECO:0000256" key="1">
    <source>
        <dbReference type="SAM" id="SignalP"/>
    </source>
</evidence>
<comment type="caution">
    <text evidence="2">The sequence shown here is derived from an EMBL/GenBank/DDBJ whole genome shotgun (WGS) entry which is preliminary data.</text>
</comment>
<accession>A0AAD2EKX2</accession>
<organism evidence="2 4">
    <name type="scientific">Ralstonia mannitolilytica</name>
    <dbReference type="NCBI Taxonomy" id="105219"/>
    <lineage>
        <taxon>Bacteria</taxon>
        <taxon>Pseudomonadati</taxon>
        <taxon>Pseudomonadota</taxon>
        <taxon>Betaproteobacteria</taxon>
        <taxon>Burkholderiales</taxon>
        <taxon>Burkholderiaceae</taxon>
        <taxon>Ralstonia</taxon>
    </lineage>
</organism>
<evidence type="ECO:0008006" key="6">
    <source>
        <dbReference type="Google" id="ProtNLM"/>
    </source>
</evidence>
<evidence type="ECO:0000313" key="5">
    <source>
        <dbReference type="Proteomes" id="UP001190452"/>
    </source>
</evidence>